<accession>A0ABW5N6E5</accession>
<keyword evidence="2" id="KW-1185">Reference proteome</keyword>
<organism evidence="1 2">
    <name type="scientific">Aquimarina hainanensis</name>
    <dbReference type="NCBI Taxonomy" id="1578017"/>
    <lineage>
        <taxon>Bacteria</taxon>
        <taxon>Pseudomonadati</taxon>
        <taxon>Bacteroidota</taxon>
        <taxon>Flavobacteriia</taxon>
        <taxon>Flavobacteriales</taxon>
        <taxon>Flavobacteriaceae</taxon>
        <taxon>Aquimarina</taxon>
    </lineage>
</organism>
<dbReference type="RefSeq" id="WP_378257372.1">
    <property type="nucleotide sequence ID" value="NZ_JBHSJV010000001.1"/>
</dbReference>
<comment type="caution">
    <text evidence="1">The sequence shown here is derived from an EMBL/GenBank/DDBJ whole genome shotgun (WGS) entry which is preliminary data.</text>
</comment>
<dbReference type="Gene3D" id="2.180.10.10">
    <property type="entry name" value="RHS repeat-associated core"/>
    <property type="match status" value="1"/>
</dbReference>
<evidence type="ECO:0000313" key="1">
    <source>
        <dbReference type="EMBL" id="MFD2590607.1"/>
    </source>
</evidence>
<sequence>MKQFHILIIFFCITTVQFFGQEFPSYINNSPNASNLGKYGVFPVNLNTGIPNISIPIYTIKQGDLSLPINISYHASGIRVNDLASMVGLGWSLNAGGAIVRHVKGIPDEKAVKTIPDGEYLNLEFNKTNFNTLGDIFYKREDSSPDIYTYNFNGIIGNFTILNGQIHDQSLNPIKIERRFYNFEPYFIITTEDGTVYRFGVDLNNNSAYERTTIIPRECNDCGPVKNAITSWFLTEIVSKNKKDTINFKYKENLLDKGYEVSGSTVQVRTLEGNAAMKAAVCGWQTMNYSWIPGQYTGSPYEVINYSDRNKIEEKIISEISFTNGKVIFNTTLDREDIQSLKLNNIKVLNSNNKEILFSKFKYQYFERGEGRYPTSPHSYEPIGAWKSLKLTGLSLTNSNDSSISKNYFFDYNSTKMPPRTSYKQDKWGYANKNPENSYVEKQVVDIYTGITDETNFYEVGEANRSSNEEAMKAAILEKITYPTGGYTLFDYEANKIEHESKKIVTTKDKSYSVTGKGASYCTEHESTNFLSIPEDGFVSIRVSMSPPIRADGAAIITIKNSLGTILKTYKRPPQSEGPKGLEKAERIYLKKGTYEIYLREYGEGSVGASECPTSYIRISWDETSIDHTKWLEDVGGLRIKSIKNFSSESNNTPMTSKHYLYTPGRLKVPLENKYFKKYNLNLNVSYQGSEGNLFQNIKTSQVLSVSSSPLYEISNANSNPVEYTKVTEFQTNNNGQKNGKIEYIYDSTPIVKYETLKPFMKMDDPSSVNPIILSWFSKFDQNNKDYFYLKSWAGGQLKSKYTYQGSKIVHSIENTYEIPYDNKINYLRVANAVSPPFSAAACSSGESITASNSFMYYYAAGFHSIGKKLLTSSKETIYDTNGVNPVVTEKTFRYNHPNYFLTDYIVKNSLNQTATTKTYYPNVRNELSDLSTTDKNIYQKLEQLHCIGTPIQTETYIGNTLLHTQRNLYKQGSNSNTYFLKSVQASKGVITTTNPLSDRIIYHQYDTHGNPIEISKKDGTHIVYIWGYNNQYPVAKIENTTYNDIQNYVTAIKTASNEDSDRTIGTIGKEGALRLSLQTLRTVLPNAQVTSYTYDPLIGVTSMTDPRGYTIYYEYDVFNRLKQTKDQEGNILSENQYHYKGQQ</sequence>
<protein>
    <recommendedName>
        <fullName evidence="3">YD repeat-containing protein</fullName>
    </recommendedName>
</protein>
<reference evidence="2" key="1">
    <citation type="journal article" date="2019" name="Int. J. Syst. Evol. Microbiol.">
        <title>The Global Catalogue of Microorganisms (GCM) 10K type strain sequencing project: providing services to taxonomists for standard genome sequencing and annotation.</title>
        <authorList>
            <consortium name="The Broad Institute Genomics Platform"/>
            <consortium name="The Broad Institute Genome Sequencing Center for Infectious Disease"/>
            <person name="Wu L."/>
            <person name="Ma J."/>
        </authorList>
    </citation>
    <scope>NUCLEOTIDE SEQUENCE [LARGE SCALE GENOMIC DNA]</scope>
    <source>
        <strain evidence="2">KCTC 42423</strain>
    </source>
</reference>
<evidence type="ECO:0000313" key="2">
    <source>
        <dbReference type="Proteomes" id="UP001597459"/>
    </source>
</evidence>
<proteinExistence type="predicted"/>
<dbReference type="Proteomes" id="UP001597459">
    <property type="component" value="Unassembled WGS sequence"/>
</dbReference>
<dbReference type="EMBL" id="JBHULX010000004">
    <property type="protein sequence ID" value="MFD2590607.1"/>
    <property type="molecule type" value="Genomic_DNA"/>
</dbReference>
<evidence type="ECO:0008006" key="3">
    <source>
        <dbReference type="Google" id="ProtNLM"/>
    </source>
</evidence>
<gene>
    <name evidence="1" type="ORF">ACFSTE_07155</name>
</gene>
<name>A0ABW5N6E5_9FLAO</name>